<dbReference type="GO" id="GO:0004665">
    <property type="term" value="F:prephenate dehydrogenase (NADP+) activity"/>
    <property type="evidence" value="ECO:0007669"/>
    <property type="project" value="InterPro"/>
</dbReference>
<protein>
    <submittedName>
        <fullName evidence="4">Prephenate dehydrogenase</fullName>
    </submittedName>
</protein>
<dbReference type="GO" id="GO:0006571">
    <property type="term" value="P:tyrosine biosynthetic process"/>
    <property type="evidence" value="ECO:0007669"/>
    <property type="project" value="InterPro"/>
</dbReference>
<dbReference type="InterPro" id="IPR050812">
    <property type="entry name" value="Preph/Arog_dehydrog"/>
</dbReference>
<proteinExistence type="inferred from homology"/>
<reference evidence="4 5" key="1">
    <citation type="submission" date="2017-11" db="EMBL/GenBank/DDBJ databases">
        <title>Genomic Encyclopedia of Archaeal and Bacterial Type Strains, Phase II (KMG-II): From Individual Species to Whole Genera.</title>
        <authorList>
            <person name="Goeker M."/>
        </authorList>
    </citation>
    <scope>NUCLEOTIDE SEQUENCE [LARGE SCALE GENOMIC DNA]</scope>
    <source>
        <strain evidence="4 5">DSM 25478</strain>
    </source>
</reference>
<evidence type="ECO:0000256" key="1">
    <source>
        <dbReference type="ARBA" id="ARBA00007964"/>
    </source>
</evidence>
<dbReference type="SUPFAM" id="SSF48179">
    <property type="entry name" value="6-phosphogluconate dehydrogenase C-terminal domain-like"/>
    <property type="match status" value="1"/>
</dbReference>
<feature type="domain" description="Prephenate/arogenate dehydrogenase" evidence="3">
    <location>
        <begin position="13"/>
        <end position="298"/>
    </location>
</feature>
<dbReference type="PANTHER" id="PTHR21363">
    <property type="entry name" value="PREPHENATE DEHYDROGENASE"/>
    <property type="match status" value="1"/>
</dbReference>
<evidence type="ECO:0000313" key="4">
    <source>
        <dbReference type="EMBL" id="PJJ77007.1"/>
    </source>
</evidence>
<dbReference type="SUPFAM" id="SSF51735">
    <property type="entry name" value="NAD(P)-binding Rossmann-fold domains"/>
    <property type="match status" value="1"/>
</dbReference>
<sequence length="335" mass="32969">MVGGGTGVSADAGTVVVVGLGLVGGSVARALVAGGVTVLGVDPDAATRAAAREVGIDAVEDVPALAGRPLDVVVLAVPLRAMAATAAALAPVLGERTVLTDVGSVKGPVRAAIEAAGLGTRYVGAHPMAGTERSGFAASSAELVRGARWAVTADDRTAPDALHVVLGLVTGPLGGTASVLTDTAHDAAVALVSHVPHALATTLLTQVELAGVRDVALGLAAGSFRDGTRVGRTDPRRTEAMLVENAAHVAPVLRDVARDLLALADGLEAGAPVEKFFDAPATVRAILDARDVTGAGACGSTLVVEDAAGVLALLDAGTHGRVVVGTHGTAVVLGD</sequence>
<evidence type="ECO:0000256" key="2">
    <source>
        <dbReference type="ARBA" id="ARBA00023002"/>
    </source>
</evidence>
<name>A0A2M9CYN2_9CELL</name>
<dbReference type="Pfam" id="PF20463">
    <property type="entry name" value="PDH_C"/>
    <property type="match status" value="1"/>
</dbReference>
<dbReference type="PANTHER" id="PTHR21363:SF0">
    <property type="entry name" value="PREPHENATE DEHYDROGENASE [NADP(+)]"/>
    <property type="match status" value="1"/>
</dbReference>
<organism evidence="4 5">
    <name type="scientific">Sediminihabitans luteus</name>
    <dbReference type="NCBI Taxonomy" id="1138585"/>
    <lineage>
        <taxon>Bacteria</taxon>
        <taxon>Bacillati</taxon>
        <taxon>Actinomycetota</taxon>
        <taxon>Actinomycetes</taxon>
        <taxon>Micrococcales</taxon>
        <taxon>Cellulomonadaceae</taxon>
        <taxon>Sediminihabitans</taxon>
    </lineage>
</organism>
<dbReference type="InterPro" id="IPR003099">
    <property type="entry name" value="Prephen_DH"/>
</dbReference>
<evidence type="ECO:0000259" key="3">
    <source>
        <dbReference type="PROSITE" id="PS51176"/>
    </source>
</evidence>
<dbReference type="InterPro" id="IPR046825">
    <property type="entry name" value="PDH_C"/>
</dbReference>
<dbReference type="AlphaFoldDB" id="A0A2M9CYN2"/>
<accession>A0A2M9CYN2</accession>
<comment type="caution">
    <text evidence="4">The sequence shown here is derived from an EMBL/GenBank/DDBJ whole genome shotgun (WGS) entry which is preliminary data.</text>
</comment>
<dbReference type="Gene3D" id="3.40.50.720">
    <property type="entry name" value="NAD(P)-binding Rossmann-like Domain"/>
    <property type="match status" value="1"/>
</dbReference>
<comment type="similarity">
    <text evidence="1">Belongs to the prephenate/arogenate dehydrogenase family.</text>
</comment>
<keyword evidence="2" id="KW-0560">Oxidoreductase</keyword>
<dbReference type="PROSITE" id="PS51176">
    <property type="entry name" value="PDH_ADH"/>
    <property type="match status" value="1"/>
</dbReference>
<dbReference type="Gene3D" id="1.10.3660.10">
    <property type="entry name" value="6-phosphogluconate dehydrogenase C-terminal like domain"/>
    <property type="match status" value="1"/>
</dbReference>
<evidence type="ECO:0000313" key="5">
    <source>
        <dbReference type="Proteomes" id="UP000231693"/>
    </source>
</evidence>
<dbReference type="GO" id="GO:0070403">
    <property type="term" value="F:NAD+ binding"/>
    <property type="evidence" value="ECO:0007669"/>
    <property type="project" value="InterPro"/>
</dbReference>
<dbReference type="InterPro" id="IPR008927">
    <property type="entry name" value="6-PGluconate_DH-like_C_sf"/>
</dbReference>
<dbReference type="EMBL" id="PGFE01000001">
    <property type="protein sequence ID" value="PJJ77007.1"/>
    <property type="molecule type" value="Genomic_DNA"/>
</dbReference>
<keyword evidence="5" id="KW-1185">Reference proteome</keyword>
<dbReference type="Proteomes" id="UP000231693">
    <property type="component" value="Unassembled WGS sequence"/>
</dbReference>
<dbReference type="InterPro" id="IPR036291">
    <property type="entry name" value="NAD(P)-bd_dom_sf"/>
</dbReference>
<gene>
    <name evidence="4" type="ORF">CLV28_0219</name>
</gene>
<dbReference type="InterPro" id="IPR046826">
    <property type="entry name" value="PDH_N"/>
</dbReference>
<dbReference type="Pfam" id="PF02153">
    <property type="entry name" value="PDH_N"/>
    <property type="match status" value="1"/>
</dbReference>
<dbReference type="GO" id="GO:0008977">
    <property type="term" value="F:prephenate dehydrogenase (NAD+) activity"/>
    <property type="evidence" value="ECO:0007669"/>
    <property type="project" value="InterPro"/>
</dbReference>